<organism evidence="1 2">
    <name type="scientific">Nocardioides jiangsuensis</name>
    <dbReference type="NCBI Taxonomy" id="2866161"/>
    <lineage>
        <taxon>Bacteria</taxon>
        <taxon>Bacillati</taxon>
        <taxon>Actinomycetota</taxon>
        <taxon>Actinomycetes</taxon>
        <taxon>Propionibacteriales</taxon>
        <taxon>Nocardioidaceae</taxon>
        <taxon>Nocardioides</taxon>
    </lineage>
</organism>
<proteinExistence type="predicted"/>
<sequence>MGDQEELPASAGLLVDAFGRVRETVQTAVDGLDEEQLAHRVDPRANSIAWLVWHLTRIEDDHVAEVAGSAQVWHTDGWVERFALPFDRDDTGFGHSAEEVAGVRVGADLLAGYHDAVHARTVAYLRTLADGDLAEVVDTRWDPPVTRGTRLVSVVNDTTQHAGQAAFVRGLVERRAGR</sequence>
<dbReference type="RefSeq" id="WP_221025287.1">
    <property type="nucleotide sequence ID" value="NZ_JAIEZQ010000002.1"/>
</dbReference>
<evidence type="ECO:0000313" key="2">
    <source>
        <dbReference type="Proteomes" id="UP000754710"/>
    </source>
</evidence>
<accession>A0ABS7RKG8</accession>
<dbReference type="Proteomes" id="UP000754710">
    <property type="component" value="Unassembled WGS sequence"/>
</dbReference>
<dbReference type="InterPro" id="IPR007061">
    <property type="entry name" value="MST-like"/>
</dbReference>
<keyword evidence="2" id="KW-1185">Reference proteome</keyword>
<comment type="caution">
    <text evidence="1">The sequence shown here is derived from an EMBL/GenBank/DDBJ whole genome shotgun (WGS) entry which is preliminary data.</text>
</comment>
<dbReference type="EMBL" id="JAIEZQ010000002">
    <property type="protein sequence ID" value="MBY9075554.1"/>
    <property type="molecule type" value="Genomic_DNA"/>
</dbReference>
<dbReference type="Gene3D" id="1.20.120.450">
    <property type="entry name" value="dinb family like domain"/>
    <property type="match status" value="1"/>
</dbReference>
<dbReference type="InterPro" id="IPR034660">
    <property type="entry name" value="DinB/YfiT-like"/>
</dbReference>
<gene>
    <name evidence="1" type="ORF">K1X13_12045</name>
</gene>
<protein>
    <submittedName>
        <fullName evidence="1">DinB family protein</fullName>
    </submittedName>
</protein>
<evidence type="ECO:0000313" key="1">
    <source>
        <dbReference type="EMBL" id="MBY9075554.1"/>
    </source>
</evidence>
<dbReference type="Pfam" id="PF04978">
    <property type="entry name" value="MST"/>
    <property type="match status" value="1"/>
</dbReference>
<dbReference type="SUPFAM" id="SSF109854">
    <property type="entry name" value="DinB/YfiT-like putative metalloenzymes"/>
    <property type="match status" value="1"/>
</dbReference>
<dbReference type="NCBIfam" id="NF047843">
    <property type="entry name" value="MST_Rv0443"/>
    <property type="match status" value="1"/>
</dbReference>
<reference evidence="1 2" key="1">
    <citation type="submission" date="2021-08" db="EMBL/GenBank/DDBJ databases">
        <title>Nocardioides bacterium WL0053 sp. nov., isolated from the sediment.</title>
        <authorList>
            <person name="Wang L."/>
            <person name="Zhang D."/>
            <person name="Zhang A."/>
        </authorList>
    </citation>
    <scope>NUCLEOTIDE SEQUENCE [LARGE SCALE GENOMIC DNA]</scope>
    <source>
        <strain evidence="1 2">WL0053</strain>
    </source>
</reference>
<name>A0ABS7RKG8_9ACTN</name>